<evidence type="ECO:0000313" key="19">
    <source>
        <dbReference type="EMBL" id="EEN47033.1"/>
    </source>
</evidence>
<feature type="region of interest" description="Disordered" evidence="16">
    <location>
        <begin position="1"/>
        <end position="63"/>
    </location>
</feature>
<dbReference type="GO" id="GO:0005886">
    <property type="term" value="C:plasma membrane"/>
    <property type="evidence" value="ECO:0007669"/>
    <property type="project" value="UniProtKB-SubCell"/>
</dbReference>
<comment type="subcellular location">
    <subcellularLocation>
        <location evidence="1">Cell membrane</location>
        <topology evidence="1">Single-pass type I membrane protein</topology>
    </subcellularLocation>
</comment>
<evidence type="ECO:0000256" key="11">
    <source>
        <dbReference type="ARBA" id="ARBA00023136"/>
    </source>
</evidence>
<dbReference type="PANTHER" id="PTHR31535">
    <property type="match status" value="1"/>
</dbReference>
<accession>C3ZKD4</accession>
<keyword evidence="12" id="KW-0829">Tyrosine-protein kinase</keyword>
<dbReference type="GO" id="GO:0005524">
    <property type="term" value="F:ATP binding"/>
    <property type="evidence" value="ECO:0007669"/>
    <property type="project" value="UniProtKB-KW"/>
</dbReference>
<sequence>MCTIHVGLLHEARPRTAPDASADNAKRDPNPVYEAGTAPNPEVYEDPESAPQDEAPTGTAVPTEFPNPMYQVAACSKEEEKTTRCNPNLQQSKAAVFVFTFTMATVLIYFAVASSAGYRELKSWQLSAGQQLQELETKVLHGFAELHAWKREVEESLAVNVEYSGFRTANFTTLGATGRAGPTSLGDHYRGQDHEKLVTLQNGIQLFTVPETGNYSIEAAGASGGWDVYSFKMTSGRVESVVGRGARVAGTFFLQKAALLKILAGQEGGKNNDTFSSGGGGGTFVTSADDTPLLIAGGGGGIQHLARKRHAECDGTAATEGQDAPWLVR</sequence>
<evidence type="ECO:0000256" key="4">
    <source>
        <dbReference type="ARBA" id="ARBA00022679"/>
    </source>
</evidence>
<feature type="transmembrane region" description="Helical" evidence="17">
    <location>
        <begin position="94"/>
        <end position="112"/>
    </location>
</feature>
<dbReference type="InterPro" id="IPR055163">
    <property type="entry name" value="ALK/LTK-like_GRD"/>
</dbReference>
<keyword evidence="9" id="KW-0067">ATP-binding</keyword>
<keyword evidence="8" id="KW-0418">Kinase</keyword>
<organism>
    <name type="scientific">Branchiostoma floridae</name>
    <name type="common">Florida lancelet</name>
    <name type="synonym">Amphioxus</name>
    <dbReference type="NCBI Taxonomy" id="7739"/>
    <lineage>
        <taxon>Eukaryota</taxon>
        <taxon>Metazoa</taxon>
        <taxon>Chordata</taxon>
        <taxon>Cephalochordata</taxon>
        <taxon>Leptocardii</taxon>
        <taxon>Amphioxiformes</taxon>
        <taxon>Branchiostomatidae</taxon>
        <taxon>Branchiostoma</taxon>
    </lineage>
</organism>
<proteinExistence type="predicted"/>
<evidence type="ECO:0000256" key="5">
    <source>
        <dbReference type="ARBA" id="ARBA00022692"/>
    </source>
</evidence>
<name>C3ZKD4_BRAFL</name>
<keyword evidence="4" id="KW-0808">Transferase</keyword>
<dbReference type="GO" id="GO:0004714">
    <property type="term" value="F:transmembrane receptor protein tyrosine kinase activity"/>
    <property type="evidence" value="ECO:0007669"/>
    <property type="project" value="UniProtKB-EC"/>
</dbReference>
<evidence type="ECO:0000256" key="16">
    <source>
        <dbReference type="SAM" id="MobiDB-lite"/>
    </source>
</evidence>
<evidence type="ECO:0000256" key="2">
    <source>
        <dbReference type="ARBA" id="ARBA00011902"/>
    </source>
</evidence>
<dbReference type="STRING" id="7739.C3ZKD4"/>
<dbReference type="Pfam" id="PF12810">
    <property type="entry name" value="ALK_LTK_GRD"/>
    <property type="match status" value="1"/>
</dbReference>
<evidence type="ECO:0000256" key="15">
    <source>
        <dbReference type="ARBA" id="ARBA00023180"/>
    </source>
</evidence>
<evidence type="ECO:0000256" key="14">
    <source>
        <dbReference type="ARBA" id="ARBA00023170"/>
    </source>
</evidence>
<evidence type="ECO:0000256" key="12">
    <source>
        <dbReference type="ARBA" id="ARBA00023137"/>
    </source>
</evidence>
<keyword evidence="7" id="KW-0547">Nucleotide-binding</keyword>
<keyword evidence="10 17" id="KW-1133">Transmembrane helix</keyword>
<dbReference type="InParanoid" id="C3ZKD4"/>
<evidence type="ECO:0000259" key="18">
    <source>
        <dbReference type="Pfam" id="PF12810"/>
    </source>
</evidence>
<evidence type="ECO:0000256" key="1">
    <source>
        <dbReference type="ARBA" id="ARBA00004251"/>
    </source>
</evidence>
<evidence type="ECO:0000256" key="6">
    <source>
        <dbReference type="ARBA" id="ARBA00022729"/>
    </source>
</evidence>
<evidence type="ECO:0000256" key="7">
    <source>
        <dbReference type="ARBA" id="ARBA00022741"/>
    </source>
</evidence>
<keyword evidence="14" id="KW-0675">Receptor</keyword>
<dbReference type="AlphaFoldDB" id="C3ZKD4"/>
<keyword evidence="5 17" id="KW-0812">Transmembrane</keyword>
<dbReference type="EMBL" id="GG666636">
    <property type="protein sequence ID" value="EEN47033.1"/>
    <property type="molecule type" value="Genomic_DNA"/>
</dbReference>
<reference evidence="19" key="1">
    <citation type="journal article" date="2008" name="Nature">
        <title>The amphioxus genome and the evolution of the chordate karyotype.</title>
        <authorList>
            <consortium name="US DOE Joint Genome Institute (JGI-PGF)"/>
            <person name="Putnam N.H."/>
            <person name="Butts T."/>
            <person name="Ferrier D.E.K."/>
            <person name="Furlong R.F."/>
            <person name="Hellsten U."/>
            <person name="Kawashima T."/>
            <person name="Robinson-Rechavi M."/>
            <person name="Shoguchi E."/>
            <person name="Terry A."/>
            <person name="Yu J.-K."/>
            <person name="Benito-Gutierrez E.L."/>
            <person name="Dubchak I."/>
            <person name="Garcia-Fernandez J."/>
            <person name="Gibson-Brown J.J."/>
            <person name="Grigoriev I.V."/>
            <person name="Horton A.C."/>
            <person name="de Jong P.J."/>
            <person name="Jurka J."/>
            <person name="Kapitonov V.V."/>
            <person name="Kohara Y."/>
            <person name="Kuroki Y."/>
            <person name="Lindquist E."/>
            <person name="Lucas S."/>
            <person name="Osoegawa K."/>
            <person name="Pennacchio L.A."/>
            <person name="Salamov A.A."/>
            <person name="Satou Y."/>
            <person name="Sauka-Spengler T."/>
            <person name="Schmutz J."/>
            <person name="Shin-I T."/>
            <person name="Toyoda A."/>
            <person name="Bronner-Fraser M."/>
            <person name="Fujiyama A."/>
            <person name="Holland L.Z."/>
            <person name="Holland P.W.H."/>
            <person name="Satoh N."/>
            <person name="Rokhsar D.S."/>
        </authorList>
    </citation>
    <scope>NUCLEOTIDE SEQUENCE [LARGE SCALE GENOMIC DNA]</scope>
    <source>
        <strain evidence="19">S238N-H82</strain>
        <tissue evidence="19">Testes</tissue>
    </source>
</reference>
<keyword evidence="11 17" id="KW-0472">Membrane</keyword>
<dbReference type="PANTHER" id="PTHR31535:SF3">
    <property type="entry name" value="REGULATORY PROTEIN ZESTE"/>
    <property type="match status" value="1"/>
</dbReference>
<dbReference type="EC" id="2.7.10.1" evidence="2"/>
<protein>
    <recommendedName>
        <fullName evidence="2">receptor protein-tyrosine kinase</fullName>
        <ecNumber evidence="2">2.7.10.1</ecNumber>
    </recommendedName>
</protein>
<evidence type="ECO:0000256" key="13">
    <source>
        <dbReference type="ARBA" id="ARBA00023157"/>
    </source>
</evidence>
<keyword evidence="15" id="KW-0325">Glycoprotein</keyword>
<evidence type="ECO:0000256" key="10">
    <source>
        <dbReference type="ARBA" id="ARBA00022989"/>
    </source>
</evidence>
<evidence type="ECO:0000256" key="9">
    <source>
        <dbReference type="ARBA" id="ARBA00022840"/>
    </source>
</evidence>
<keyword evidence="3" id="KW-1003">Cell membrane</keyword>
<evidence type="ECO:0000256" key="17">
    <source>
        <dbReference type="SAM" id="Phobius"/>
    </source>
</evidence>
<keyword evidence="6" id="KW-0732">Signal</keyword>
<keyword evidence="13" id="KW-1015">Disulfide bond</keyword>
<evidence type="ECO:0000256" key="3">
    <source>
        <dbReference type="ARBA" id="ARBA00022475"/>
    </source>
</evidence>
<feature type="domain" description="ALK/LTK-like glycine-rich" evidence="18">
    <location>
        <begin position="211"/>
        <end position="308"/>
    </location>
</feature>
<evidence type="ECO:0000256" key="8">
    <source>
        <dbReference type="ARBA" id="ARBA00022777"/>
    </source>
</evidence>
<gene>
    <name evidence="19" type="ORF">BRAFLDRAFT_69425</name>
</gene>